<organism evidence="8 9">
    <name type="scientific">Crucibulum laeve</name>
    <dbReference type="NCBI Taxonomy" id="68775"/>
    <lineage>
        <taxon>Eukaryota</taxon>
        <taxon>Fungi</taxon>
        <taxon>Dikarya</taxon>
        <taxon>Basidiomycota</taxon>
        <taxon>Agaricomycotina</taxon>
        <taxon>Agaricomycetes</taxon>
        <taxon>Agaricomycetidae</taxon>
        <taxon>Agaricales</taxon>
        <taxon>Agaricineae</taxon>
        <taxon>Nidulariaceae</taxon>
        <taxon>Crucibulum</taxon>
    </lineage>
</organism>
<evidence type="ECO:0000313" key="9">
    <source>
        <dbReference type="Proteomes" id="UP000308652"/>
    </source>
</evidence>
<keyword evidence="3 8" id="KW-0456">Lyase</keyword>
<dbReference type="AlphaFoldDB" id="A0A5C3M8U5"/>
<keyword evidence="9" id="KW-1185">Reference proteome</keyword>
<dbReference type="GO" id="GO:0016837">
    <property type="term" value="F:carbon-oxygen lyase activity, acting on polysaccharides"/>
    <property type="evidence" value="ECO:0007669"/>
    <property type="project" value="UniProtKB-ARBA"/>
</dbReference>
<dbReference type="InterPro" id="IPR004103">
    <property type="entry name" value="Lyase_8_C"/>
</dbReference>
<dbReference type="InterPro" id="IPR038970">
    <property type="entry name" value="Lyase_8"/>
</dbReference>
<keyword evidence="2 4" id="KW-0732">Signal</keyword>
<dbReference type="InterPro" id="IPR014718">
    <property type="entry name" value="GH-type_carb-bd"/>
</dbReference>
<reference evidence="8 9" key="1">
    <citation type="journal article" date="2019" name="Nat. Ecol. Evol.">
        <title>Megaphylogeny resolves global patterns of mushroom evolution.</title>
        <authorList>
            <person name="Varga T."/>
            <person name="Krizsan K."/>
            <person name="Foldi C."/>
            <person name="Dima B."/>
            <person name="Sanchez-Garcia M."/>
            <person name="Sanchez-Ramirez S."/>
            <person name="Szollosi G.J."/>
            <person name="Szarkandi J.G."/>
            <person name="Papp V."/>
            <person name="Albert L."/>
            <person name="Andreopoulos W."/>
            <person name="Angelini C."/>
            <person name="Antonin V."/>
            <person name="Barry K.W."/>
            <person name="Bougher N.L."/>
            <person name="Buchanan P."/>
            <person name="Buyck B."/>
            <person name="Bense V."/>
            <person name="Catcheside P."/>
            <person name="Chovatia M."/>
            <person name="Cooper J."/>
            <person name="Damon W."/>
            <person name="Desjardin D."/>
            <person name="Finy P."/>
            <person name="Geml J."/>
            <person name="Haridas S."/>
            <person name="Hughes K."/>
            <person name="Justo A."/>
            <person name="Karasinski D."/>
            <person name="Kautmanova I."/>
            <person name="Kiss B."/>
            <person name="Kocsube S."/>
            <person name="Kotiranta H."/>
            <person name="LaButti K.M."/>
            <person name="Lechner B.E."/>
            <person name="Liimatainen K."/>
            <person name="Lipzen A."/>
            <person name="Lukacs Z."/>
            <person name="Mihaltcheva S."/>
            <person name="Morgado L.N."/>
            <person name="Niskanen T."/>
            <person name="Noordeloos M.E."/>
            <person name="Ohm R.A."/>
            <person name="Ortiz-Santana B."/>
            <person name="Ovrebo C."/>
            <person name="Racz N."/>
            <person name="Riley R."/>
            <person name="Savchenko A."/>
            <person name="Shiryaev A."/>
            <person name="Soop K."/>
            <person name="Spirin V."/>
            <person name="Szebenyi C."/>
            <person name="Tomsovsky M."/>
            <person name="Tulloss R.E."/>
            <person name="Uehling J."/>
            <person name="Grigoriev I.V."/>
            <person name="Vagvolgyi C."/>
            <person name="Papp T."/>
            <person name="Martin F.M."/>
            <person name="Miettinen O."/>
            <person name="Hibbett D.S."/>
            <person name="Nagy L.G."/>
        </authorList>
    </citation>
    <scope>NUCLEOTIDE SEQUENCE [LARGE SCALE GENOMIC DNA]</scope>
    <source>
        <strain evidence="8 9">CBS 166.37</strain>
    </source>
</reference>
<dbReference type="SUPFAM" id="SSF74650">
    <property type="entry name" value="Galactose mutarotase-like"/>
    <property type="match status" value="1"/>
</dbReference>
<dbReference type="Pfam" id="PF02278">
    <property type="entry name" value="Lyase_8"/>
    <property type="match status" value="1"/>
</dbReference>
<feature type="domain" description="Polysaccharide lyase family 8 central" evidence="5">
    <location>
        <begin position="384"/>
        <end position="619"/>
    </location>
</feature>
<dbReference type="GO" id="GO:0005576">
    <property type="term" value="C:extracellular region"/>
    <property type="evidence" value="ECO:0007669"/>
    <property type="project" value="InterPro"/>
</dbReference>
<evidence type="ECO:0000256" key="4">
    <source>
        <dbReference type="SAM" id="SignalP"/>
    </source>
</evidence>
<sequence length="750" mass="80839">MKISALFPVLSLALCVYTADVDIARERRLSVIVGSTTGATSIPTWLATLGSDGKWPDNEINYTAGCDAQTGSWPAQSHWSRINTLAAAYHGGLKNAAQYTGDPVLRNSVSLAMQFWFSNDFMVPACIDLGGTDSCPCGTPGFWNKNWNSNIILIPGWVGQVCLLLGDTLTVTELEGCQKITERSYATFGTGINGVGAITGANTLDIASIGVDRALLSLNTSLLIDAFDKVHGELAIRNDVKADGIRADGSFGQHAGILYNGNYGEFYILFLDNANDIYNLEIIAGGTQFQATSSSRSAFATLLMANQWMIFRNIATNVLHWDFSVLGRIISLPTVDNQATANLKTNLTQIQVLGQLWDSAEILNVFNTLSLQTEDANVGPLQGNRMFYTNDYMVHRGNGYRTQNTECTNSQNPFGFHLSDGAVYNYLRGDEYEDIFAAWDWNLIPGTTVDYNATALSCSGARKTGTQRYVGGVSDGEVGIAAMHYQNPSTKSLEWQKAWFFLKDDVQFVMITNISSKTSSPVFSVLDQRRLQGDIFVNGVKSGSGNYTSATSLWHGGVGYTFNVSSTSIPLSIQYGSRTGSWQTIGTSHAPPAVVDLFTAWLSHSDPSIPVSYSVYPGTTFSSFQQKSQAPQFLSVRNDGSISALLDASHNIAMLVFWTNTGGSASVPSVNGNSPLIISSSGTAAIILYIDSWKITVSDPTQTLTALTLNFTLGPGKVPAAWGTELKTWIVDVDLPGGGLAGSSTTQALF</sequence>
<dbReference type="InterPro" id="IPR008929">
    <property type="entry name" value="Chondroitin_lyas"/>
</dbReference>
<proteinExistence type="inferred from homology"/>
<evidence type="ECO:0000259" key="6">
    <source>
        <dbReference type="Pfam" id="PF02884"/>
    </source>
</evidence>
<evidence type="ECO:0000259" key="7">
    <source>
        <dbReference type="Pfam" id="PF08124"/>
    </source>
</evidence>
<comment type="similarity">
    <text evidence="1">Belongs to the polysaccharide lyase 8 family.</text>
</comment>
<dbReference type="InterPro" id="IPR011013">
    <property type="entry name" value="Gal_mutarotase_sf_dom"/>
</dbReference>
<dbReference type="PANTHER" id="PTHR38481:SF1">
    <property type="entry name" value="HYALURONATE LYASE"/>
    <property type="match status" value="1"/>
</dbReference>
<dbReference type="Pfam" id="PF02884">
    <property type="entry name" value="Lyase_8_C"/>
    <property type="match status" value="1"/>
</dbReference>
<dbReference type="Gene3D" id="2.60.220.10">
    <property type="entry name" value="Polysaccharide lyase family 8-like, C-terminal"/>
    <property type="match status" value="1"/>
</dbReference>
<dbReference type="Gene3D" id="1.50.10.100">
    <property type="entry name" value="Chondroitin AC/alginate lyase"/>
    <property type="match status" value="1"/>
</dbReference>
<dbReference type="InterPro" id="IPR011071">
    <property type="entry name" value="Lyase_8-like_C"/>
</dbReference>
<protein>
    <submittedName>
        <fullName evidence="8">Polysaccharide lyase family 8 protein</fullName>
    </submittedName>
</protein>
<dbReference type="PANTHER" id="PTHR38481">
    <property type="entry name" value="HYALURONATE LYASE"/>
    <property type="match status" value="1"/>
</dbReference>
<evidence type="ECO:0000256" key="2">
    <source>
        <dbReference type="ARBA" id="ARBA00022729"/>
    </source>
</evidence>
<feature type="domain" description="Polysaccharide lyase 8 N-terminal alpha-helical" evidence="7">
    <location>
        <begin position="73"/>
        <end position="268"/>
    </location>
</feature>
<evidence type="ECO:0000256" key="1">
    <source>
        <dbReference type="ARBA" id="ARBA00006699"/>
    </source>
</evidence>
<dbReference type="EMBL" id="ML213595">
    <property type="protein sequence ID" value="TFK41123.1"/>
    <property type="molecule type" value="Genomic_DNA"/>
</dbReference>
<dbReference type="InterPro" id="IPR003159">
    <property type="entry name" value="Lyase_8_central_dom"/>
</dbReference>
<evidence type="ECO:0000259" key="5">
    <source>
        <dbReference type="Pfam" id="PF02278"/>
    </source>
</evidence>
<dbReference type="Pfam" id="PF08124">
    <property type="entry name" value="Lyase_8_N"/>
    <property type="match status" value="1"/>
</dbReference>
<accession>A0A5C3M8U5</accession>
<feature type="chain" id="PRO_5022738506" evidence="4">
    <location>
        <begin position="19"/>
        <end position="750"/>
    </location>
</feature>
<evidence type="ECO:0000256" key="3">
    <source>
        <dbReference type="ARBA" id="ARBA00023239"/>
    </source>
</evidence>
<feature type="signal peptide" evidence="4">
    <location>
        <begin position="1"/>
        <end position="18"/>
    </location>
</feature>
<name>A0A5C3M8U5_9AGAR</name>
<dbReference type="GO" id="GO:0005975">
    <property type="term" value="P:carbohydrate metabolic process"/>
    <property type="evidence" value="ECO:0007669"/>
    <property type="project" value="InterPro"/>
</dbReference>
<gene>
    <name evidence="8" type="ORF">BDQ12DRAFT_697041</name>
</gene>
<dbReference type="InterPro" id="IPR012970">
    <property type="entry name" value="Lyase_8_alpha_N"/>
</dbReference>
<evidence type="ECO:0000313" key="8">
    <source>
        <dbReference type="EMBL" id="TFK41123.1"/>
    </source>
</evidence>
<dbReference type="SUPFAM" id="SSF49863">
    <property type="entry name" value="Hyaluronate lyase-like, C-terminal domain"/>
    <property type="match status" value="1"/>
</dbReference>
<dbReference type="SUPFAM" id="SSF48230">
    <property type="entry name" value="Chondroitin AC/alginate lyase"/>
    <property type="match status" value="1"/>
</dbReference>
<dbReference type="Gene3D" id="2.70.98.10">
    <property type="match status" value="1"/>
</dbReference>
<dbReference type="Proteomes" id="UP000308652">
    <property type="component" value="Unassembled WGS sequence"/>
</dbReference>
<dbReference type="GO" id="GO:0030246">
    <property type="term" value="F:carbohydrate binding"/>
    <property type="evidence" value="ECO:0007669"/>
    <property type="project" value="InterPro"/>
</dbReference>
<dbReference type="OrthoDB" id="5980780at2759"/>
<feature type="domain" description="Polysaccharide lyase family 8 C-terminal" evidence="6">
    <location>
        <begin position="636"/>
        <end position="708"/>
    </location>
</feature>